<evidence type="ECO:0000256" key="1">
    <source>
        <dbReference type="ARBA" id="ARBA00022491"/>
    </source>
</evidence>
<dbReference type="InterPro" id="IPR001647">
    <property type="entry name" value="HTH_TetR"/>
</dbReference>
<keyword evidence="1" id="KW-0678">Repressor</keyword>
<feature type="domain" description="HTH tetR-type" evidence="6">
    <location>
        <begin position="8"/>
        <end position="68"/>
    </location>
</feature>
<dbReference type="InterPro" id="IPR036271">
    <property type="entry name" value="Tet_transcr_reg_TetR-rel_C_sf"/>
</dbReference>
<comment type="caution">
    <text evidence="7">The sequence shown here is derived from an EMBL/GenBank/DDBJ whole genome shotgun (WGS) entry which is preliminary data.</text>
</comment>
<gene>
    <name evidence="7" type="ORF">BJY26_002110</name>
</gene>
<dbReference type="Proteomes" id="UP000539111">
    <property type="component" value="Unassembled WGS sequence"/>
</dbReference>
<evidence type="ECO:0000256" key="4">
    <source>
        <dbReference type="ARBA" id="ARBA00023163"/>
    </source>
</evidence>
<keyword evidence="8" id="KW-1185">Reference proteome</keyword>
<dbReference type="GO" id="GO:0046677">
    <property type="term" value="P:response to antibiotic"/>
    <property type="evidence" value="ECO:0007669"/>
    <property type="project" value="InterPro"/>
</dbReference>
<dbReference type="PROSITE" id="PS50977">
    <property type="entry name" value="HTH_TETR_2"/>
    <property type="match status" value="1"/>
</dbReference>
<sequence>MVNRPRTPLDRRRVVDAAIDYIDRHGVVDLTMRRLGATLNVEAMALYRHIPGRDQLLDAVVKQVIDDLFDDPRLKDDARSWEEYIYRIANAIREMAISHPKLFPLIATRPPDAPWIRPPLRSMRWIENFLSSLKQHGFSDAAAVTAYKAFTSFILGALLLEAASRGGDLAEIVPMSESSGAERAESYPHVERLQSLLAEDHNEREFEDGLEELIERLRPLLTSENSY</sequence>
<evidence type="ECO:0000256" key="3">
    <source>
        <dbReference type="ARBA" id="ARBA00023125"/>
    </source>
</evidence>
<dbReference type="InterPro" id="IPR009057">
    <property type="entry name" value="Homeodomain-like_sf"/>
</dbReference>
<dbReference type="SUPFAM" id="SSF46689">
    <property type="entry name" value="Homeodomain-like"/>
    <property type="match status" value="1"/>
</dbReference>
<dbReference type="AlphaFoldDB" id="A0A7Z0IHM0"/>
<dbReference type="Pfam" id="PF02909">
    <property type="entry name" value="TetR_C_1"/>
    <property type="match status" value="1"/>
</dbReference>
<evidence type="ECO:0000256" key="5">
    <source>
        <dbReference type="PROSITE-ProRule" id="PRU00335"/>
    </source>
</evidence>
<evidence type="ECO:0000259" key="6">
    <source>
        <dbReference type="PROSITE" id="PS50977"/>
    </source>
</evidence>
<keyword evidence="4" id="KW-0804">Transcription</keyword>
<dbReference type="GO" id="GO:0003700">
    <property type="term" value="F:DNA-binding transcription factor activity"/>
    <property type="evidence" value="ECO:0007669"/>
    <property type="project" value="TreeGrafter"/>
</dbReference>
<dbReference type="Gene3D" id="1.10.357.10">
    <property type="entry name" value="Tetracycline Repressor, domain 2"/>
    <property type="match status" value="1"/>
</dbReference>
<dbReference type="RefSeq" id="WP_237248998.1">
    <property type="nucleotide sequence ID" value="NZ_JACBZP010000001.1"/>
</dbReference>
<dbReference type="PANTHER" id="PTHR30055">
    <property type="entry name" value="HTH-TYPE TRANSCRIPTIONAL REGULATOR RUTR"/>
    <property type="match status" value="1"/>
</dbReference>
<evidence type="ECO:0000313" key="8">
    <source>
        <dbReference type="Proteomes" id="UP000539111"/>
    </source>
</evidence>
<dbReference type="EMBL" id="JACBZP010000001">
    <property type="protein sequence ID" value="NYI67804.1"/>
    <property type="molecule type" value="Genomic_DNA"/>
</dbReference>
<keyword evidence="2" id="KW-0805">Transcription regulation</keyword>
<organism evidence="7 8">
    <name type="scientific">Spelaeicoccus albus</name>
    <dbReference type="NCBI Taxonomy" id="1280376"/>
    <lineage>
        <taxon>Bacteria</taxon>
        <taxon>Bacillati</taxon>
        <taxon>Actinomycetota</taxon>
        <taxon>Actinomycetes</taxon>
        <taxon>Micrococcales</taxon>
        <taxon>Brevibacteriaceae</taxon>
        <taxon>Spelaeicoccus</taxon>
    </lineage>
</organism>
<reference evidence="7 8" key="1">
    <citation type="submission" date="2020-07" db="EMBL/GenBank/DDBJ databases">
        <title>Sequencing the genomes of 1000 actinobacteria strains.</title>
        <authorList>
            <person name="Klenk H.-P."/>
        </authorList>
    </citation>
    <scope>NUCLEOTIDE SEQUENCE [LARGE SCALE GENOMIC DNA]</scope>
    <source>
        <strain evidence="7 8">DSM 26341</strain>
    </source>
</reference>
<evidence type="ECO:0000313" key="7">
    <source>
        <dbReference type="EMBL" id="NYI67804.1"/>
    </source>
</evidence>
<dbReference type="GO" id="GO:0045892">
    <property type="term" value="P:negative regulation of DNA-templated transcription"/>
    <property type="evidence" value="ECO:0007669"/>
    <property type="project" value="InterPro"/>
</dbReference>
<dbReference type="InterPro" id="IPR003012">
    <property type="entry name" value="Tet_transcr_reg_TetR"/>
</dbReference>
<proteinExistence type="predicted"/>
<dbReference type="InterPro" id="IPR050109">
    <property type="entry name" value="HTH-type_TetR-like_transc_reg"/>
</dbReference>
<dbReference type="Gene3D" id="1.10.10.60">
    <property type="entry name" value="Homeodomain-like"/>
    <property type="match status" value="1"/>
</dbReference>
<dbReference type="InterPro" id="IPR004111">
    <property type="entry name" value="Repressor_TetR_C"/>
</dbReference>
<dbReference type="SUPFAM" id="SSF48498">
    <property type="entry name" value="Tetracyclin repressor-like, C-terminal domain"/>
    <property type="match status" value="1"/>
</dbReference>
<feature type="DNA-binding region" description="H-T-H motif" evidence="5">
    <location>
        <begin position="31"/>
        <end position="50"/>
    </location>
</feature>
<accession>A0A7Z0IHM0</accession>
<keyword evidence="3 5" id="KW-0238">DNA-binding</keyword>
<name>A0A7Z0IHM0_9MICO</name>
<dbReference type="GO" id="GO:0000976">
    <property type="term" value="F:transcription cis-regulatory region binding"/>
    <property type="evidence" value="ECO:0007669"/>
    <property type="project" value="TreeGrafter"/>
</dbReference>
<dbReference type="PRINTS" id="PR00400">
    <property type="entry name" value="TETREPRESSOR"/>
</dbReference>
<evidence type="ECO:0000256" key="2">
    <source>
        <dbReference type="ARBA" id="ARBA00023015"/>
    </source>
</evidence>
<protein>
    <submittedName>
        <fullName evidence="7">AcrR family transcriptional regulator</fullName>
    </submittedName>
</protein>
<dbReference type="PANTHER" id="PTHR30055:SF151">
    <property type="entry name" value="TRANSCRIPTIONAL REGULATORY PROTEIN"/>
    <property type="match status" value="1"/>
</dbReference>